<organism evidence="1 2">
    <name type="scientific">Bifidobacterium bifidum</name>
    <dbReference type="NCBI Taxonomy" id="1681"/>
    <lineage>
        <taxon>Bacteria</taxon>
        <taxon>Bacillati</taxon>
        <taxon>Actinomycetota</taxon>
        <taxon>Actinomycetes</taxon>
        <taxon>Bifidobacteriales</taxon>
        <taxon>Bifidobacteriaceae</taxon>
        <taxon>Bifidobacterium</taxon>
    </lineage>
</organism>
<dbReference type="AlphaFoldDB" id="A0A7J5TMV8"/>
<proteinExistence type="predicted"/>
<comment type="caution">
    <text evidence="1">The sequence shown here is derived from an EMBL/GenBank/DDBJ whole genome shotgun (WGS) entry which is preliminary data.</text>
</comment>
<gene>
    <name evidence="1" type="ORF">GBA83_09445</name>
</gene>
<dbReference type="Proteomes" id="UP000451386">
    <property type="component" value="Unassembled WGS sequence"/>
</dbReference>
<name>A0A7J5TMV8_BIFBI</name>
<sequence length="161" mass="18666">MLCRRGLFRQQFSKIREPSEGHSRTIWEHPHHHRSLSVTGCHYSLRDVWTLMASLISAIESTISQHTERGKHHTDALFAQFRTTISRTRHPVRNNDIPQTTRHEYPGLARVAHRQACFLNVTRAQGHRRAPRTYCALKTAEFQTKQNITTAQSDTRPSHLP</sequence>
<reference evidence="1 2" key="1">
    <citation type="journal article" date="2019" name="Nat. Med.">
        <title>A library of human gut bacterial isolates paired with longitudinal multiomics data enables mechanistic microbiome research.</title>
        <authorList>
            <person name="Poyet M."/>
            <person name="Groussin M."/>
            <person name="Gibbons S.M."/>
            <person name="Avila-Pacheco J."/>
            <person name="Jiang X."/>
            <person name="Kearney S.M."/>
            <person name="Perrotta A.R."/>
            <person name="Berdy B."/>
            <person name="Zhao S."/>
            <person name="Lieberman T.D."/>
            <person name="Swanson P.K."/>
            <person name="Smith M."/>
            <person name="Roesemann S."/>
            <person name="Alexander J.E."/>
            <person name="Rich S.A."/>
            <person name="Livny J."/>
            <person name="Vlamakis H."/>
            <person name="Clish C."/>
            <person name="Bullock K."/>
            <person name="Deik A."/>
            <person name="Scott J."/>
            <person name="Pierce K.A."/>
            <person name="Xavier R.J."/>
            <person name="Alm E.J."/>
        </authorList>
    </citation>
    <scope>NUCLEOTIDE SEQUENCE [LARGE SCALE GENOMIC DNA]</scope>
    <source>
        <strain evidence="1 2">BIOML-A13</strain>
    </source>
</reference>
<dbReference type="EMBL" id="WDOP01000013">
    <property type="protein sequence ID" value="KAB7486066.1"/>
    <property type="molecule type" value="Genomic_DNA"/>
</dbReference>
<evidence type="ECO:0000313" key="1">
    <source>
        <dbReference type="EMBL" id="KAB7486066.1"/>
    </source>
</evidence>
<accession>A0A7J5TMV8</accession>
<evidence type="ECO:0000313" key="2">
    <source>
        <dbReference type="Proteomes" id="UP000451386"/>
    </source>
</evidence>
<protein>
    <submittedName>
        <fullName evidence="1">Uncharacterized protein</fullName>
    </submittedName>
</protein>